<dbReference type="PROSITE" id="PS00086">
    <property type="entry name" value="CYTOCHROME_P450"/>
    <property type="match status" value="1"/>
</dbReference>
<reference evidence="5 6" key="1">
    <citation type="submission" date="2019-09" db="EMBL/GenBank/DDBJ databases">
        <title>Phylogeny of genus Pseudoclavibacter and closely related genus.</title>
        <authorList>
            <person name="Li Y."/>
        </authorList>
    </citation>
    <scope>NUCLEOTIDE SEQUENCE [LARGE SCALE GENOMIC DNA]</scope>
    <source>
        <strain evidence="5 6">DSM 23821</strain>
    </source>
</reference>
<dbReference type="InterPro" id="IPR036396">
    <property type="entry name" value="Cyt_P450_sf"/>
</dbReference>
<dbReference type="PANTHER" id="PTHR46696:SF1">
    <property type="entry name" value="CYTOCHROME P450 YJIB-RELATED"/>
    <property type="match status" value="1"/>
</dbReference>
<protein>
    <submittedName>
        <fullName evidence="5">Cytochrome P450</fullName>
    </submittedName>
</protein>
<evidence type="ECO:0000313" key="5">
    <source>
        <dbReference type="EMBL" id="KAB1657889.1"/>
    </source>
</evidence>
<dbReference type="SUPFAM" id="SSF48264">
    <property type="entry name" value="Cytochrome P450"/>
    <property type="match status" value="1"/>
</dbReference>
<dbReference type="Proteomes" id="UP000467240">
    <property type="component" value="Unassembled WGS sequence"/>
</dbReference>
<sequence>MRSTGTAPRTASNLHRVHEERVFRAAHPVAYPLLCRIRVPVLRVPGVGVVVRDTRLIRRVLLDGDTFDKTGPGSPADLWTPILGPSVLLNMEGADHASLRRKLAPLFTPSAVAHLADAGLAPLLADAVRRLRGGETVDVVALARSCASRLIAELAGLPQDTLDDELFARITRITGMVRLTSSRFSPRQVGAARSILADLTTGAATAYRAGDESTVPGRMRQLGLSEREALGAVGAFVLTGTETLVAFIPRLVAILVDSGWFERLRAELELRDELVQEGLRVTTPSPVMLRSVRGPSTLGDVAVRRGDRLVLANFLANRGPGDFAPGRGRAAGQKQLWFGAGPHFCLGAPLALAQIARVLDALVEGTADGPAEVTARRPARGVLIPGYRELLLRRADGARP</sequence>
<dbReference type="GO" id="GO:0005506">
    <property type="term" value="F:iron ion binding"/>
    <property type="evidence" value="ECO:0007669"/>
    <property type="project" value="InterPro"/>
</dbReference>
<keyword evidence="6" id="KW-1185">Reference proteome</keyword>
<dbReference type="GO" id="GO:0004497">
    <property type="term" value="F:monooxygenase activity"/>
    <property type="evidence" value="ECO:0007669"/>
    <property type="project" value="InterPro"/>
</dbReference>
<feature type="binding site" description="axial binding residue" evidence="4">
    <location>
        <position position="345"/>
    </location>
    <ligand>
        <name>heme</name>
        <dbReference type="ChEBI" id="CHEBI:30413"/>
    </ligand>
    <ligandPart>
        <name>Fe</name>
        <dbReference type="ChEBI" id="CHEBI:18248"/>
    </ligandPart>
</feature>
<name>A0A7J5BWM8_9MICO</name>
<evidence type="ECO:0000256" key="3">
    <source>
        <dbReference type="ARBA" id="ARBA00023004"/>
    </source>
</evidence>
<keyword evidence="3 4" id="KW-0408">Iron</keyword>
<accession>A0A7J5BWM8</accession>
<evidence type="ECO:0000313" key="6">
    <source>
        <dbReference type="Proteomes" id="UP000467240"/>
    </source>
</evidence>
<keyword evidence="4" id="KW-0349">Heme</keyword>
<dbReference type="GO" id="GO:0020037">
    <property type="term" value="F:heme binding"/>
    <property type="evidence" value="ECO:0007669"/>
    <property type="project" value="InterPro"/>
</dbReference>
<evidence type="ECO:0000256" key="4">
    <source>
        <dbReference type="PIRSR" id="PIRSR602403-1"/>
    </source>
</evidence>
<dbReference type="Gene3D" id="1.10.630.10">
    <property type="entry name" value="Cytochrome P450"/>
    <property type="match status" value="1"/>
</dbReference>
<comment type="caution">
    <text evidence="5">The sequence shown here is derived from an EMBL/GenBank/DDBJ whole genome shotgun (WGS) entry which is preliminary data.</text>
</comment>
<dbReference type="InterPro" id="IPR017972">
    <property type="entry name" value="Cyt_P450_CS"/>
</dbReference>
<dbReference type="PRINTS" id="PR00465">
    <property type="entry name" value="EP450IV"/>
</dbReference>
<dbReference type="CDD" id="cd00302">
    <property type="entry name" value="cytochrome_P450"/>
    <property type="match status" value="1"/>
</dbReference>
<dbReference type="PANTHER" id="PTHR46696">
    <property type="entry name" value="P450, PUTATIVE (EUROFUNG)-RELATED"/>
    <property type="match status" value="1"/>
</dbReference>
<proteinExistence type="inferred from homology"/>
<dbReference type="GO" id="GO:0016705">
    <property type="term" value="F:oxidoreductase activity, acting on paired donors, with incorporation or reduction of molecular oxygen"/>
    <property type="evidence" value="ECO:0007669"/>
    <property type="project" value="InterPro"/>
</dbReference>
<gene>
    <name evidence="5" type="ORF">F8O01_07705</name>
</gene>
<comment type="similarity">
    <text evidence="1">Belongs to the cytochrome P450 family.</text>
</comment>
<evidence type="ECO:0000256" key="2">
    <source>
        <dbReference type="ARBA" id="ARBA00022723"/>
    </source>
</evidence>
<dbReference type="AlphaFoldDB" id="A0A7J5BWM8"/>
<organism evidence="5 6">
    <name type="scientific">Pseudoclavibacter chungangensis</name>
    <dbReference type="NCBI Taxonomy" id="587635"/>
    <lineage>
        <taxon>Bacteria</taxon>
        <taxon>Bacillati</taxon>
        <taxon>Actinomycetota</taxon>
        <taxon>Actinomycetes</taxon>
        <taxon>Micrococcales</taxon>
        <taxon>Microbacteriaceae</taxon>
        <taxon>Pseudoclavibacter</taxon>
    </lineage>
</organism>
<evidence type="ECO:0000256" key="1">
    <source>
        <dbReference type="ARBA" id="ARBA00010617"/>
    </source>
</evidence>
<comment type="cofactor">
    <cofactor evidence="4">
        <name>heme</name>
        <dbReference type="ChEBI" id="CHEBI:30413"/>
    </cofactor>
</comment>
<keyword evidence="2 4" id="KW-0479">Metal-binding</keyword>
<dbReference type="EMBL" id="WBJZ01000008">
    <property type="protein sequence ID" value="KAB1657889.1"/>
    <property type="molecule type" value="Genomic_DNA"/>
</dbReference>
<dbReference type="InterPro" id="IPR002403">
    <property type="entry name" value="Cyt_P450_E_grp-IV"/>
</dbReference>
<dbReference type="OrthoDB" id="502624at2"/>